<dbReference type="GeneID" id="20239809"/>
<accession>V4BM72</accession>
<feature type="domain" description="EF-hand" evidence="2">
    <location>
        <begin position="76"/>
        <end position="111"/>
    </location>
</feature>
<dbReference type="OMA" id="MGDAEWA"/>
<dbReference type="SUPFAM" id="SSF47473">
    <property type="entry name" value="EF-hand"/>
    <property type="match status" value="1"/>
</dbReference>
<evidence type="ECO:0000313" key="3">
    <source>
        <dbReference type="EMBL" id="ESO89984.1"/>
    </source>
</evidence>
<dbReference type="GO" id="GO:0005509">
    <property type="term" value="F:calcium ion binding"/>
    <property type="evidence" value="ECO:0007669"/>
    <property type="project" value="InterPro"/>
</dbReference>
<evidence type="ECO:0000259" key="2">
    <source>
        <dbReference type="PROSITE" id="PS50222"/>
    </source>
</evidence>
<dbReference type="RefSeq" id="XP_009059452.1">
    <property type="nucleotide sequence ID" value="XM_009061204.1"/>
</dbReference>
<name>V4BM72_LOTGI</name>
<dbReference type="KEGG" id="lgi:LOTGIDRAFT_164683"/>
<dbReference type="EMBL" id="KB202518">
    <property type="protein sequence ID" value="ESO89984.1"/>
    <property type="molecule type" value="Genomic_DNA"/>
</dbReference>
<dbReference type="OrthoDB" id="10072101at2759"/>
<dbReference type="CTD" id="20239809"/>
<reference evidence="3 4" key="1">
    <citation type="journal article" date="2013" name="Nature">
        <title>Insights into bilaterian evolution from three spiralian genomes.</title>
        <authorList>
            <person name="Simakov O."/>
            <person name="Marletaz F."/>
            <person name="Cho S.J."/>
            <person name="Edsinger-Gonzales E."/>
            <person name="Havlak P."/>
            <person name="Hellsten U."/>
            <person name="Kuo D.H."/>
            <person name="Larsson T."/>
            <person name="Lv J."/>
            <person name="Arendt D."/>
            <person name="Savage R."/>
            <person name="Osoegawa K."/>
            <person name="de Jong P."/>
            <person name="Grimwood J."/>
            <person name="Chapman J.A."/>
            <person name="Shapiro H."/>
            <person name="Aerts A."/>
            <person name="Otillar R.P."/>
            <person name="Terry A.Y."/>
            <person name="Boore J.L."/>
            <person name="Grigoriev I.V."/>
            <person name="Lindberg D.R."/>
            <person name="Seaver E.C."/>
            <person name="Weisblat D.A."/>
            <person name="Putnam N.H."/>
            <person name="Rokhsar D.S."/>
        </authorList>
    </citation>
    <scope>NUCLEOTIDE SEQUENCE [LARGE SCALE GENOMIC DNA]</scope>
</reference>
<dbReference type="Gene3D" id="1.10.238.10">
    <property type="entry name" value="EF-hand"/>
    <property type="match status" value="1"/>
</dbReference>
<dbReference type="InterPro" id="IPR011992">
    <property type="entry name" value="EF-hand-dom_pair"/>
</dbReference>
<proteinExistence type="predicted"/>
<organism evidence="3 4">
    <name type="scientific">Lottia gigantea</name>
    <name type="common">Giant owl limpet</name>
    <dbReference type="NCBI Taxonomy" id="225164"/>
    <lineage>
        <taxon>Eukaryota</taxon>
        <taxon>Metazoa</taxon>
        <taxon>Spiralia</taxon>
        <taxon>Lophotrochozoa</taxon>
        <taxon>Mollusca</taxon>
        <taxon>Gastropoda</taxon>
        <taxon>Patellogastropoda</taxon>
        <taxon>Lottioidea</taxon>
        <taxon>Lottiidae</taxon>
        <taxon>Lottia</taxon>
    </lineage>
</organism>
<evidence type="ECO:0000313" key="4">
    <source>
        <dbReference type="Proteomes" id="UP000030746"/>
    </source>
</evidence>
<dbReference type="Proteomes" id="UP000030746">
    <property type="component" value="Unassembled WGS sequence"/>
</dbReference>
<evidence type="ECO:0000256" key="1">
    <source>
        <dbReference type="SAM" id="Coils"/>
    </source>
</evidence>
<keyword evidence="4" id="KW-1185">Reference proteome</keyword>
<feature type="coiled-coil region" evidence="1">
    <location>
        <begin position="314"/>
        <end position="341"/>
    </location>
</feature>
<gene>
    <name evidence="3" type="ORF">LOTGIDRAFT_164683</name>
</gene>
<dbReference type="HOGENOM" id="CLU_236142_0_0_1"/>
<dbReference type="InterPro" id="IPR002048">
    <property type="entry name" value="EF_hand_dom"/>
</dbReference>
<keyword evidence="1" id="KW-0175">Coiled coil</keyword>
<dbReference type="PROSITE" id="PS50222">
    <property type="entry name" value="EF_HAND_2"/>
    <property type="match status" value="1"/>
</dbReference>
<feature type="coiled-coil region" evidence="1">
    <location>
        <begin position="1540"/>
        <end position="1580"/>
    </location>
</feature>
<protein>
    <recommendedName>
        <fullName evidence="2">EF-hand domain-containing protein</fullName>
    </recommendedName>
</protein>
<sequence>MGIKDYNMIFDELDRSCHGFLTADQLQEFHKSVYLTTIPLAQINTVIKQICGASSVGKVTRDLFLVVLSEIERRRLIQEEAYWDFRALDLDGNNKISLKDALILFREFHGENFSLDTWNKFISSREYPYCDIYYDEIRAWLCEIPEGTACTDQQLIEEERRLDEMIMEWKWNEYETMKTFEDNVDKDDYRESVSREANRKLNKWNRQGVEALLYDDGLAVGEDDSNLPLKPRNSVNINDLLDSVDQKYNILQDRLLLNMAEFAANMENEVSDIFQDLRRRTKQMIKDKSLTGNGRDLLGGMASLPYSLLALLGHHKSQNEFEEIKQEILNLKEEGKSEEEIRKFCEGKFENLNGGSKTAGDILEYLEDRRLQEKQYCLGLLHKGGDGKSAAMSINSELASLHHQHDLLGYESDISSSILTTGLGERSICDKLNNLDELRSKKLVLSQLEEKKGRKQIQVSEGKITLDKLDNLGIVDLRLKVISEIDRKHFFEREAMISMLQGPDSKPVIEVLRKLSEIEKKKEINHLRNQHQNWLNNLSSFLPDSSTLSVHYKILHKAVGLYWLKQQAKEEERYPNISNVEISSIILSKLNLYQEAEVKQKIEEIQSMSSEVLRKLIRKQHKYCINECFDGIANVTMGTLVLSDDDKEFIEVLDEKYSTLREKLFICMLQHKHGLDWINLDDKIKEKELHKLRKEEKKLRATQNTEELAEFLGPKIMEISSKLCYSLGSPKWITLNSSDTKSENILSYLIERYDEEQQALITWLQTDAVKKLSGRKKRKEVVHTKLQIMCLKLELDLQTSYLMNGMIERLEDGEDTTRLTSLSEVSVKSWRDRLSHGIHYKPLFQDLQNMKRDDITSWQFVYLTEVKYRHSDEREVLLEIVKEMSSDFLQEAAAMMGEGDRQKRLSELQTKYLKLDLSSKDDYEDYRVILEEAGAIQVICRKALLQKERRRGITAEMTAVSLLYDLYHQQFKELRSIYTHLDKIEEADLIDRQSKERVMRKNNISPNVIKVLTVVKGAAHDHDLLQVVDRKYDVLKDRLLSESIKQSMEPSAWSKLSKKDKLNKVNKLKESTEIHWRQANIAEFALVLGNDFNLTFDTKNILGCDRENFRQSGLIEELKSETCSVPASEVVQFLYDRLEEEKESVLNMSQGSSTGVFLSDGNKFALVARLKREVTVCDDQDSLYLSSLSAGLLERQSFDVKNIPVNDQKRYKILAEDSIKWCEGEKNDIKIESPIFSTDIMELENDVLKLLYIQHKQEQLDWYRILSSNKQIELRNTATVQSKQQRNDRLITLTNNLTALQTVDCKEYKSILLEAMVYKKENILSKSEHQNSTMEDINIIMMSLLLQYQNSHAEKIIQNFSNQTTEDLTWLSNQITSDQHKKKCQNIVEVVFSTETSTESTKEDLLAALEGKYDALRDKLIIEALIAQYGELDWSKITDAERQKKVFEMKLKERRLRKEGKIDEVNKLIGESLKHQEALTKLMGDNKADADRKLRERLEKRKQRIQEGKTEEECMLLEEEDIKKEEENTNILQELESRFCQEKEKLLNQLSNDSNNTEDIEKLKHELIKLRQDERKARNEDGFESAALVIGLAQKAEEDESEKERQWRLAKERLLASRRKRGTEQKKKEDIIEEDIENINSKTRLREILLMLNDKNHTENRNYLIQLLEDVDEDKIAILSQLLNENLETKISESCELRKKWKESTDPNEDDELTIFKEICGCTVEIKRREKEEGYDLDEVKVELLADLQHLQDIGTRKLRLQIPQKEITWLKEKITEAKQGGNHDNVGIILFLGQGQPVEETNKDEHLVIAALEKKYDVMRDKLIVEALMREIGQAEWSRLSQLQKQKQVIQIKLENRRLRREGKMVEEISDLIKEHLKNTQGYS</sequence>